<dbReference type="PANTHER" id="PTHR43280:SF34">
    <property type="entry name" value="ARAC-FAMILY TRANSCRIPTIONAL REGULATOR"/>
    <property type="match status" value="1"/>
</dbReference>
<dbReference type="EMBL" id="LGSS01000002">
    <property type="protein sequence ID" value="KNF09580.1"/>
    <property type="molecule type" value="Genomic_DNA"/>
</dbReference>
<organism evidence="5 6">
    <name type="scientific">Gottschalkia purinilytica</name>
    <name type="common">Clostridium purinilyticum</name>
    <dbReference type="NCBI Taxonomy" id="1503"/>
    <lineage>
        <taxon>Bacteria</taxon>
        <taxon>Bacillati</taxon>
        <taxon>Bacillota</taxon>
        <taxon>Tissierellia</taxon>
        <taxon>Tissierellales</taxon>
        <taxon>Gottschalkiaceae</taxon>
        <taxon>Gottschalkia</taxon>
    </lineage>
</organism>
<keyword evidence="1" id="KW-0805">Transcription regulation</keyword>
<protein>
    <submittedName>
        <fullName evidence="5">Transcriptional regulator, AraC family</fullName>
    </submittedName>
</protein>
<keyword evidence="6" id="KW-1185">Reference proteome</keyword>
<dbReference type="Gene3D" id="2.60.40.1500">
    <property type="entry name" value="Glycosyl hydrolase domain, family 39"/>
    <property type="match status" value="1"/>
</dbReference>
<sequence length="637" mass="76813">MRREYVRYTDNLPIHISLSDIREYPIHWHNALEIIFVLKGSIYLNIEAGTYKVKAEQIEMVNADEAHRIYSDEENLVLILQINPSFFDKYYADMKNMFFYADTSEENIQNTEEYIILKQFVAILLLESIKKRENYQEFINKTLIDLLYHLINHFHYLMYEKEELKDDEEQLQRYHRIVKYIYNNFKNKISLQEIAEKEYLSSHYLSYKIKNTVGISFNEFLNLTRVEEAIKLLLDTDKTLTEISQELGFSHIRYFNKYFKKHYKMTPKEYRKKYKKTEEELKEIKKVKEYSTDLSLDYLKDYLAEYSRYNIEEEIIKIDLNLSDEGKKLDKNYLEKLYFGNFHYLLIEDIFKNLKSIQELLNFKYLIIKDCFKNRNYRLFEEGVKKLKVLDLTPYIIISKDEEDIFLSNIDSILENFSSEEVEKWIFEYDKSLDDRIKFSNRSIIYDDKINDIYNTEYMLPYTFKNFMNDDFYMQALDFKEELFSGEYGVLSYQGVKKPSYYSMYFASLLGDKIISKGENHILTCNDEDYQILIFNEGKENVNKEIHFFLNIENLIDDYRVIKYQVDEKSGSSYRIWRSMGKSKKLKDEEIQLIEYMSFPKVDIKHAKKSNVFPINFKMFGSGATMIIFKKVQKAPY</sequence>
<dbReference type="GO" id="GO:0003700">
    <property type="term" value="F:DNA-binding transcription factor activity"/>
    <property type="evidence" value="ECO:0007669"/>
    <property type="project" value="InterPro"/>
</dbReference>
<dbReference type="GO" id="GO:0043565">
    <property type="term" value="F:sequence-specific DNA binding"/>
    <property type="evidence" value="ECO:0007669"/>
    <property type="project" value="InterPro"/>
</dbReference>
<evidence type="ECO:0000313" key="6">
    <source>
        <dbReference type="Proteomes" id="UP000037267"/>
    </source>
</evidence>
<comment type="caution">
    <text evidence="5">The sequence shown here is derived from an EMBL/GenBank/DDBJ whole genome shotgun (WGS) entry which is preliminary data.</text>
</comment>
<evidence type="ECO:0000313" key="5">
    <source>
        <dbReference type="EMBL" id="KNF09580.1"/>
    </source>
</evidence>
<dbReference type="Gene3D" id="2.60.120.10">
    <property type="entry name" value="Jelly Rolls"/>
    <property type="match status" value="1"/>
</dbReference>
<dbReference type="Pfam" id="PF12833">
    <property type="entry name" value="HTH_18"/>
    <property type="match status" value="1"/>
</dbReference>
<dbReference type="PRINTS" id="PR00032">
    <property type="entry name" value="HTHARAC"/>
</dbReference>
<keyword evidence="3" id="KW-0804">Transcription</keyword>
<evidence type="ECO:0000256" key="2">
    <source>
        <dbReference type="ARBA" id="ARBA00023125"/>
    </source>
</evidence>
<evidence type="ECO:0000256" key="3">
    <source>
        <dbReference type="ARBA" id="ARBA00023163"/>
    </source>
</evidence>
<dbReference type="SUPFAM" id="SSF46689">
    <property type="entry name" value="Homeodomain-like"/>
    <property type="match status" value="1"/>
</dbReference>
<dbReference type="InterPro" id="IPR020449">
    <property type="entry name" value="Tscrpt_reg_AraC-type_HTH"/>
</dbReference>
<dbReference type="OrthoDB" id="9776971at2"/>
<dbReference type="Pfam" id="PF02311">
    <property type="entry name" value="AraC_binding"/>
    <property type="match status" value="1"/>
</dbReference>
<dbReference type="RefSeq" id="WP_050353980.1">
    <property type="nucleotide sequence ID" value="NZ_LGSS01000002.1"/>
</dbReference>
<keyword evidence="2" id="KW-0238">DNA-binding</keyword>
<name>A0A0L0WDT9_GOTPU</name>
<dbReference type="SUPFAM" id="SSF51182">
    <property type="entry name" value="RmlC-like cupins"/>
    <property type="match status" value="1"/>
</dbReference>
<dbReference type="PATRIC" id="fig|1503.3.peg.1528"/>
<evidence type="ECO:0000256" key="1">
    <source>
        <dbReference type="ARBA" id="ARBA00023015"/>
    </source>
</evidence>
<dbReference type="InterPro" id="IPR014710">
    <property type="entry name" value="RmlC-like_jellyroll"/>
</dbReference>
<gene>
    <name evidence="5" type="ORF">CLPU_2c00310</name>
</gene>
<dbReference type="Gene3D" id="1.10.10.60">
    <property type="entry name" value="Homeodomain-like"/>
    <property type="match status" value="2"/>
</dbReference>
<dbReference type="Proteomes" id="UP000037267">
    <property type="component" value="Unassembled WGS sequence"/>
</dbReference>
<dbReference type="PANTHER" id="PTHR43280">
    <property type="entry name" value="ARAC-FAMILY TRANSCRIPTIONAL REGULATOR"/>
    <property type="match status" value="1"/>
</dbReference>
<reference evidence="6" key="1">
    <citation type="submission" date="2015-07" db="EMBL/GenBank/DDBJ databases">
        <title>Draft genome sequence of the purine-degrading Gottschalkia purinilyticum DSM 1384 (formerly Clostridium purinilyticum).</title>
        <authorList>
            <person name="Poehlein A."/>
            <person name="Schiel-Bengelsdorf B."/>
            <person name="Bengelsdorf F.R."/>
            <person name="Daniel R."/>
            <person name="Duerre P."/>
        </authorList>
    </citation>
    <scope>NUCLEOTIDE SEQUENCE [LARGE SCALE GENOMIC DNA]</scope>
    <source>
        <strain evidence="6">DSM 1384</strain>
    </source>
</reference>
<feature type="domain" description="HTH araC/xylS-type" evidence="4">
    <location>
        <begin position="175"/>
        <end position="273"/>
    </location>
</feature>
<dbReference type="STRING" id="1503.CLPU_2c00310"/>
<evidence type="ECO:0000259" key="4">
    <source>
        <dbReference type="PROSITE" id="PS01124"/>
    </source>
</evidence>
<dbReference type="SUPFAM" id="SSF51011">
    <property type="entry name" value="Glycosyl hydrolase domain"/>
    <property type="match status" value="1"/>
</dbReference>
<dbReference type="InterPro" id="IPR018060">
    <property type="entry name" value="HTH_AraC"/>
</dbReference>
<dbReference type="InterPro" id="IPR018062">
    <property type="entry name" value="HTH_AraC-typ_CS"/>
</dbReference>
<dbReference type="AlphaFoldDB" id="A0A0L0WDT9"/>
<dbReference type="PROSITE" id="PS01124">
    <property type="entry name" value="HTH_ARAC_FAMILY_2"/>
    <property type="match status" value="1"/>
</dbReference>
<dbReference type="InterPro" id="IPR009057">
    <property type="entry name" value="Homeodomain-like_sf"/>
</dbReference>
<proteinExistence type="predicted"/>
<accession>A0A0L0WDT9</accession>
<dbReference type="InterPro" id="IPR011051">
    <property type="entry name" value="RmlC_Cupin_sf"/>
</dbReference>
<dbReference type="SMART" id="SM00342">
    <property type="entry name" value="HTH_ARAC"/>
    <property type="match status" value="1"/>
</dbReference>
<dbReference type="InterPro" id="IPR003313">
    <property type="entry name" value="AraC-bd"/>
</dbReference>
<dbReference type="PROSITE" id="PS00041">
    <property type="entry name" value="HTH_ARAC_FAMILY_1"/>
    <property type="match status" value="1"/>
</dbReference>
<dbReference type="CDD" id="cd02208">
    <property type="entry name" value="cupin_RmlC-like"/>
    <property type="match status" value="1"/>
</dbReference>